<protein>
    <submittedName>
        <fullName evidence="2">Uncharacterized protein</fullName>
    </submittedName>
</protein>
<evidence type="ECO:0000313" key="1">
    <source>
        <dbReference type="EMBL" id="TRX08105.1"/>
    </source>
</evidence>
<evidence type="ECO:0000313" key="3">
    <source>
        <dbReference type="Proteomes" id="UP000318528"/>
    </source>
</evidence>
<accession>A0A553BV47</accession>
<gene>
    <name evidence="2" type="ORF">FNW11_03795</name>
    <name evidence="1" type="ORF">FNW12_05035</name>
</gene>
<dbReference type="Proteomes" id="UP000318669">
    <property type="component" value="Unassembled WGS sequence"/>
</dbReference>
<evidence type="ECO:0000313" key="2">
    <source>
        <dbReference type="EMBL" id="TRX12105.1"/>
    </source>
</evidence>
<organism evidence="2 4">
    <name type="scientific">Flavobacterium gawalongense</name>
    <dbReference type="NCBI Taxonomy" id="2594432"/>
    <lineage>
        <taxon>Bacteria</taxon>
        <taxon>Pseudomonadati</taxon>
        <taxon>Bacteroidota</taxon>
        <taxon>Flavobacteriia</taxon>
        <taxon>Flavobacteriales</taxon>
        <taxon>Flavobacteriaceae</taxon>
        <taxon>Flavobacterium</taxon>
    </lineage>
</organism>
<dbReference type="RefSeq" id="WP_143386735.1">
    <property type="nucleotide sequence ID" value="NZ_VJZL01000004.1"/>
</dbReference>
<dbReference type="Proteomes" id="UP000318528">
    <property type="component" value="Unassembled WGS sequence"/>
</dbReference>
<name>A0A553BV47_9FLAO</name>
<dbReference type="EMBL" id="VJZN01000006">
    <property type="protein sequence ID" value="TRX08105.1"/>
    <property type="molecule type" value="Genomic_DNA"/>
</dbReference>
<dbReference type="AlphaFoldDB" id="A0A553BV47"/>
<reference evidence="3 4" key="1">
    <citation type="submission" date="2019-07" db="EMBL/GenBank/DDBJ databases">
        <title>Novel species of Flavobacterium.</title>
        <authorList>
            <person name="Liu Q."/>
            <person name="Xin Y.-H."/>
        </authorList>
    </citation>
    <scope>NUCLEOTIDE SEQUENCE [LARGE SCALE GENOMIC DNA]</scope>
    <source>
        <strain evidence="1 3">GSP39</strain>
        <strain evidence="2 4">GSR22</strain>
    </source>
</reference>
<comment type="caution">
    <text evidence="2">The sequence shown here is derived from an EMBL/GenBank/DDBJ whole genome shotgun (WGS) entry which is preliminary data.</text>
</comment>
<sequence>MSEPIMLFKKPSYPINNSLLDYLERFDRISKVPIFYDDLLRFSGSINVYDKYDQDTLWIRVYYNEFERKEIDLTLMKIYSLLHSDGNLGIIKFLNVDSIDYCTFGNSKPFRIKVRNILNDNYTHFYIKKADASRVYGLELEHILSPDKINFLVYKDTLIEEHIMGIPGDVFMKTLLNDCTEIEKSQIAKEFVKFNERCMIRLLGDMRSYNYVIVPTHDFDHVVYKIRAIDFDQQCFEGNFKVYRPQFFKENYPMVKLVKEKLQNSSIEQYKDEERAVLAKRIHSAENRIKRLLQIMGSDVISTDEHLSQLKLELYNYTNDLNFKKAKSMGNVMSAAFEFITRNFKNTNLFNTGF</sequence>
<evidence type="ECO:0000313" key="4">
    <source>
        <dbReference type="Proteomes" id="UP000318669"/>
    </source>
</evidence>
<dbReference type="OrthoDB" id="1222242at2"/>
<proteinExistence type="predicted"/>
<dbReference type="EMBL" id="VJZL01000004">
    <property type="protein sequence ID" value="TRX12105.1"/>
    <property type="molecule type" value="Genomic_DNA"/>
</dbReference>
<keyword evidence="3" id="KW-1185">Reference proteome</keyword>